<dbReference type="Proteomes" id="UP000075357">
    <property type="component" value="Unassembled WGS sequence"/>
</dbReference>
<dbReference type="Pfam" id="PF10094">
    <property type="entry name" value="DUF2332"/>
    <property type="match status" value="1"/>
</dbReference>
<accession>A0A150HG67</accession>
<dbReference type="PATRIC" id="fig|36807.3.peg.961"/>
<dbReference type="InterPro" id="IPR011200">
    <property type="entry name" value="UCP012608"/>
</dbReference>
<proteinExistence type="predicted"/>
<gene>
    <name evidence="1" type="ORF">Mlaev_00938</name>
</gene>
<dbReference type="EMBL" id="LRAD01000024">
    <property type="protein sequence ID" value="KXZ61071.1"/>
    <property type="molecule type" value="Genomic_DNA"/>
</dbReference>
<evidence type="ECO:0000313" key="2">
    <source>
        <dbReference type="Proteomes" id="UP000075357"/>
    </source>
</evidence>
<evidence type="ECO:0000313" key="1">
    <source>
        <dbReference type="EMBL" id="KXZ61071.1"/>
    </source>
</evidence>
<reference evidence="1 2" key="1">
    <citation type="submission" date="2016-01" db="EMBL/GenBank/DDBJ databases">
        <title>Draft genome sequences of Microbacterium laevaniformans LCDC 91-0039 and the type strain of Microbacterium hominis LCDC 84-209.</title>
        <authorList>
            <person name="Bernier A.-M."/>
            <person name="Bernard K."/>
        </authorList>
    </citation>
    <scope>NUCLEOTIDE SEQUENCE [LARGE SCALE GENOMIC DNA]</scope>
    <source>
        <strain evidence="1 2">LCDC 91-0039</strain>
    </source>
</reference>
<dbReference type="RefSeq" id="WP_061682326.1">
    <property type="nucleotide sequence ID" value="NZ_LRAD01000024.1"/>
</dbReference>
<comment type="caution">
    <text evidence="1">The sequence shown here is derived from an EMBL/GenBank/DDBJ whole genome shotgun (WGS) entry which is preliminary data.</text>
</comment>
<organism evidence="1 2">
    <name type="scientific">Microbacterium laevaniformans</name>
    <dbReference type="NCBI Taxonomy" id="36807"/>
    <lineage>
        <taxon>Bacteria</taxon>
        <taxon>Bacillati</taxon>
        <taxon>Actinomycetota</taxon>
        <taxon>Actinomycetes</taxon>
        <taxon>Micrococcales</taxon>
        <taxon>Microbacteriaceae</taxon>
        <taxon>Microbacterium</taxon>
    </lineage>
</organism>
<evidence type="ECO:0008006" key="3">
    <source>
        <dbReference type="Google" id="ProtNLM"/>
    </source>
</evidence>
<dbReference type="AlphaFoldDB" id="A0A150HG67"/>
<keyword evidence="2" id="KW-1185">Reference proteome</keyword>
<protein>
    <recommendedName>
        <fullName evidence="3">DUF2332 domain-containing protein</fullName>
    </recommendedName>
</protein>
<dbReference type="STRING" id="36807.Mlaev_00938"/>
<sequence length="333" mass="35511">MSSLPESVSARYARFARDEAPGRSALYGEWAAGVAADAAAQEVLERISPSHRQPPLVFAVARMLGSGESGYPEWREWMLAHSDRLITECAARSLQTNEPLRCAALLPALAGIDGPIALLEVGASAGLCLYPDRYSYRYRGVAGEIAHDPLDGVSAVVLESELRGQHVPPLRHPEIVWRAGIDLAPLDATDPATEAWLAALVWPGETGRADRVRSALRIAAAEPPLMFAGDGVDQLAHAVAAAPPEATLVVQTPGVLAHLGWHARHALIEQASAAGRWITLDAPSLHEGWRGGRIASNAPAEGFALARDGVVLAHADPLGRWLEWRPGERAARG</sequence>
<name>A0A150HG67_9MICO</name>